<name>A0A9W9TCA1_9EURO</name>
<dbReference type="PANTHER" id="PTHR37994">
    <property type="entry name" value="ARAE_2_N DOMAIN-CONTAINING PROTEIN-RELATED"/>
    <property type="match status" value="1"/>
</dbReference>
<feature type="domain" description="Putative ER transporter 6TM N-terminal" evidence="8">
    <location>
        <begin position="27"/>
        <end position="470"/>
    </location>
</feature>
<evidence type="ECO:0000256" key="5">
    <source>
        <dbReference type="SAM" id="MobiDB-lite"/>
    </source>
</evidence>
<reference evidence="10" key="1">
    <citation type="submission" date="2022-11" db="EMBL/GenBank/DDBJ databases">
        <authorList>
            <person name="Petersen C."/>
        </authorList>
    </citation>
    <scope>NUCLEOTIDE SEQUENCE</scope>
    <source>
        <strain evidence="10">IBT 19713</strain>
    </source>
</reference>
<dbReference type="Pfam" id="PF13515">
    <property type="entry name" value="FUSC_2"/>
    <property type="match status" value="1"/>
</dbReference>
<dbReference type="GO" id="GO:0016020">
    <property type="term" value="C:membrane"/>
    <property type="evidence" value="ECO:0007669"/>
    <property type="project" value="UniProtKB-SubCell"/>
</dbReference>
<evidence type="ECO:0000259" key="9">
    <source>
        <dbReference type="Pfam" id="PF13515"/>
    </source>
</evidence>
<sequence>MPEETSAGSAGVAANSPDTRSRRRGFTLPGWLDHFNKHDLKIVFRCWVAVWVATILMFIGPALHSIGIATFFGSLLLYIVPPAGILFVYLLGALSLLFGMCLAWAWGLIMMKAALAARPGWQTQEKLLALEKAAGAQAQQTGHSPSWVTQELIHNGFMLDARVTVIFFVLSCLFVYFMARLRAANPKFTLAEMFGNIVLDLFLLFGPGLPSWTGSLGKLLVEPGAIGIALGFICCLLFFPQSTSYAVLAQMEKLIRMGEGAFQCTRDRLASEKTDLDRMEGVKAKAIGAYRALHPMMKFLPLDVSRGRWSADDVKGLLEPVRGVMMAQVALLDFHIARRRAEIKLEALKSPSDGSQDEGRLDGMNPEDEKEQDTSRKGIARCRPRENVDMMHALTAPELGAIRSRVLEALRDTTDEILQVFSEAVTVVADSIHVVNTRRWFGEYPEDRYKELLSRCEKTVDRLRRARQTFITDTPDRLIECHQDLFNASGQLKSPELLGPHALQSLVRGIVIEERIFSSAIAMESLLEKVLHLSQTRTKHRLWFPIGFRYAISWVTDGREGAPMANSSIGTGDDPDAVEELTKEAYRQLRISRGYGSARRQGRVSRIVRGIWGWLTNTGGMYALRMVIVTIATAIPAVLPSTAGFFYRERGIWGVITAQIGVLTYMADFAFSFLGRLIGTVIGGVIGMVAWYIGSGHGPGNPYGMAAITAVATLILIWGRLFLPPPFVSGAIMAGVTFSLVIGFSYDDGHIQTYGLPGRVTVLLGLVAAFVVQVFPRPPSASRHIRKTLANTIRTLSDHYALLLSHWDCASDRSAVDVVAVQISLSVVESLLALQGPIGLLKLELSLDAFDRRTLGQVQRLCQDINQALGHLLTLSGTLPISFQTRLVQTTGILDDLTIGNVMAVLGVIEQALKTGMRCRSGCRRRC</sequence>
<keyword evidence="3 6" id="KW-1133">Transmembrane helix</keyword>
<keyword evidence="11" id="KW-1185">Reference proteome</keyword>
<evidence type="ECO:0000259" key="8">
    <source>
        <dbReference type="Pfam" id="PF10337"/>
    </source>
</evidence>
<dbReference type="Proteomes" id="UP001150941">
    <property type="component" value="Unassembled WGS sequence"/>
</dbReference>
<evidence type="ECO:0000313" key="10">
    <source>
        <dbReference type="EMBL" id="KAJ5217443.1"/>
    </source>
</evidence>
<organism evidence="10 11">
    <name type="scientific">Penicillium chermesinum</name>
    <dbReference type="NCBI Taxonomy" id="63820"/>
    <lineage>
        <taxon>Eukaryota</taxon>
        <taxon>Fungi</taxon>
        <taxon>Dikarya</taxon>
        <taxon>Ascomycota</taxon>
        <taxon>Pezizomycotina</taxon>
        <taxon>Eurotiomycetes</taxon>
        <taxon>Eurotiomycetidae</taxon>
        <taxon>Eurotiales</taxon>
        <taxon>Aspergillaceae</taxon>
        <taxon>Penicillium</taxon>
    </lineage>
</organism>
<evidence type="ECO:0000259" key="7">
    <source>
        <dbReference type="Pfam" id="PF10334"/>
    </source>
</evidence>
<feature type="region of interest" description="Disordered" evidence="5">
    <location>
        <begin position="347"/>
        <end position="379"/>
    </location>
</feature>
<feature type="transmembrane region" description="Helical" evidence="6">
    <location>
        <begin position="651"/>
        <end position="667"/>
    </location>
</feature>
<keyword evidence="2 6" id="KW-0812">Transmembrane</keyword>
<feature type="transmembrane region" description="Helical" evidence="6">
    <location>
        <begin position="224"/>
        <end position="248"/>
    </location>
</feature>
<feature type="domain" description="Integral membrane bound transporter" evidence="9">
    <location>
        <begin position="646"/>
        <end position="772"/>
    </location>
</feature>
<feature type="transmembrane region" description="Helical" evidence="6">
    <location>
        <begin position="622"/>
        <end position="639"/>
    </location>
</feature>
<proteinExistence type="predicted"/>
<evidence type="ECO:0000256" key="1">
    <source>
        <dbReference type="ARBA" id="ARBA00004141"/>
    </source>
</evidence>
<dbReference type="InterPro" id="IPR018823">
    <property type="entry name" value="ArAE_2_N"/>
</dbReference>
<feature type="transmembrane region" description="Helical" evidence="6">
    <location>
        <begin position="700"/>
        <end position="719"/>
    </location>
</feature>
<dbReference type="InterPro" id="IPR018820">
    <property type="entry name" value="BRE4-related_DUF2421"/>
</dbReference>
<comment type="caution">
    <text evidence="10">The sequence shown here is derived from an EMBL/GenBank/DDBJ whole genome shotgun (WGS) entry which is preliminary data.</text>
</comment>
<evidence type="ECO:0008006" key="12">
    <source>
        <dbReference type="Google" id="ProtNLM"/>
    </source>
</evidence>
<dbReference type="Pfam" id="PF10337">
    <property type="entry name" value="ArAE_2_N"/>
    <property type="match status" value="1"/>
</dbReference>
<evidence type="ECO:0000256" key="6">
    <source>
        <dbReference type="SAM" id="Phobius"/>
    </source>
</evidence>
<dbReference type="EMBL" id="JAPQKS010000008">
    <property type="protein sequence ID" value="KAJ5217443.1"/>
    <property type="molecule type" value="Genomic_DNA"/>
</dbReference>
<feature type="transmembrane region" description="Helical" evidence="6">
    <location>
        <begin position="674"/>
        <end position="694"/>
    </location>
</feature>
<feature type="transmembrane region" description="Helical" evidence="6">
    <location>
        <begin position="758"/>
        <end position="776"/>
    </location>
</feature>
<feature type="transmembrane region" description="Helical" evidence="6">
    <location>
        <begin position="726"/>
        <end position="746"/>
    </location>
</feature>
<feature type="region of interest" description="Disordered" evidence="5">
    <location>
        <begin position="1"/>
        <end position="21"/>
    </location>
</feature>
<evidence type="ECO:0000256" key="3">
    <source>
        <dbReference type="ARBA" id="ARBA00022989"/>
    </source>
</evidence>
<accession>A0A9W9TCA1</accession>
<evidence type="ECO:0000256" key="2">
    <source>
        <dbReference type="ARBA" id="ARBA00022692"/>
    </source>
</evidence>
<protein>
    <recommendedName>
        <fullName evidence="12">ER transporter 6TM N-terminal domain-containing protein</fullName>
    </recommendedName>
</protein>
<feature type="transmembrane region" description="Helical" evidence="6">
    <location>
        <begin position="161"/>
        <end position="181"/>
    </location>
</feature>
<dbReference type="PANTHER" id="PTHR37994:SF3">
    <property type="entry name" value="ER TRANSPORTER 6TM N-TERMINAL DOMAIN-CONTAINING PROTEIN"/>
    <property type="match status" value="1"/>
</dbReference>
<feature type="transmembrane region" description="Helical" evidence="6">
    <location>
        <begin position="75"/>
        <end position="106"/>
    </location>
</feature>
<dbReference type="RefSeq" id="XP_058326314.1">
    <property type="nucleotide sequence ID" value="XM_058479746.1"/>
</dbReference>
<feature type="transmembrane region" description="Helical" evidence="6">
    <location>
        <begin position="42"/>
        <end position="63"/>
    </location>
</feature>
<dbReference type="InterPro" id="IPR049453">
    <property type="entry name" value="Memb_transporter_dom"/>
</dbReference>
<evidence type="ECO:0000256" key="4">
    <source>
        <dbReference type="ARBA" id="ARBA00023136"/>
    </source>
</evidence>
<keyword evidence="4 6" id="KW-0472">Membrane</keyword>
<comment type="subcellular location">
    <subcellularLocation>
        <location evidence="1">Membrane</location>
        <topology evidence="1">Multi-pass membrane protein</topology>
    </subcellularLocation>
</comment>
<dbReference type="OrthoDB" id="2274698at2759"/>
<dbReference type="AlphaFoldDB" id="A0A9W9TCA1"/>
<evidence type="ECO:0000313" key="11">
    <source>
        <dbReference type="Proteomes" id="UP001150941"/>
    </source>
</evidence>
<feature type="domain" description="DUF2421" evidence="7">
    <location>
        <begin position="776"/>
        <end position="916"/>
    </location>
</feature>
<gene>
    <name evidence="10" type="ORF">N7468_010451</name>
</gene>
<dbReference type="GeneID" id="83207050"/>
<dbReference type="Pfam" id="PF10334">
    <property type="entry name" value="BRE4"/>
    <property type="match status" value="1"/>
</dbReference>
<feature type="transmembrane region" description="Helical" evidence="6">
    <location>
        <begin position="193"/>
        <end position="212"/>
    </location>
</feature>
<reference evidence="10" key="2">
    <citation type="journal article" date="2023" name="IMA Fungus">
        <title>Comparative genomic study of the Penicillium genus elucidates a diverse pangenome and 15 lateral gene transfer events.</title>
        <authorList>
            <person name="Petersen C."/>
            <person name="Sorensen T."/>
            <person name="Nielsen M.R."/>
            <person name="Sondergaard T.E."/>
            <person name="Sorensen J.L."/>
            <person name="Fitzpatrick D.A."/>
            <person name="Frisvad J.C."/>
            <person name="Nielsen K.L."/>
        </authorList>
    </citation>
    <scope>NUCLEOTIDE SEQUENCE</scope>
    <source>
        <strain evidence="10">IBT 19713</strain>
    </source>
</reference>